<sequence>MDPVYEIFDPSSSGEEFELNLALTMEAERLAEVEAYDLYFIQRRDAARRLGHSSLQKITDAMRILAYGVSGDFVDEYLRIAENTATECLKKFVKAVITIFSNEHLRSPNDNDMARLLTVGESRGFPGMLGKLTEGRVPKVNYSINRNDYSMGYYLADAQESARKDVEWAFGVLQARFAIVRGPA</sequence>
<dbReference type="Gramene" id="Jr10_17860_p1">
    <property type="protein sequence ID" value="cds.Jr10_17860_p1"/>
    <property type="gene ID" value="Jr10_17860"/>
</dbReference>
<dbReference type="STRING" id="51240.A0A2I4E3U0"/>
<protein>
    <submittedName>
        <fullName evidence="2">Uncharacterized protein LOC108986018</fullName>
    </submittedName>
</protein>
<organism evidence="1 2">
    <name type="scientific">Juglans regia</name>
    <name type="common">English walnut</name>
    <dbReference type="NCBI Taxonomy" id="51240"/>
    <lineage>
        <taxon>Eukaryota</taxon>
        <taxon>Viridiplantae</taxon>
        <taxon>Streptophyta</taxon>
        <taxon>Embryophyta</taxon>
        <taxon>Tracheophyta</taxon>
        <taxon>Spermatophyta</taxon>
        <taxon>Magnoliopsida</taxon>
        <taxon>eudicotyledons</taxon>
        <taxon>Gunneridae</taxon>
        <taxon>Pentapetalae</taxon>
        <taxon>rosids</taxon>
        <taxon>fabids</taxon>
        <taxon>Fagales</taxon>
        <taxon>Juglandaceae</taxon>
        <taxon>Juglans</taxon>
    </lineage>
</organism>
<accession>A0A2I4E3U0</accession>
<dbReference type="PANTHER" id="PTHR47150:SF6">
    <property type="entry name" value="OS01G0872900 PROTEIN"/>
    <property type="match status" value="1"/>
</dbReference>
<dbReference type="PANTHER" id="PTHR47150">
    <property type="entry name" value="OS12G0169200 PROTEIN"/>
    <property type="match status" value="1"/>
</dbReference>
<dbReference type="RefSeq" id="XP_018814057.1">
    <property type="nucleotide sequence ID" value="XM_018958512.1"/>
</dbReference>
<dbReference type="OrthoDB" id="1358795at2759"/>
<evidence type="ECO:0000313" key="2">
    <source>
        <dbReference type="RefSeq" id="XP_018814057.1"/>
    </source>
</evidence>
<proteinExistence type="predicted"/>
<reference evidence="2" key="1">
    <citation type="submission" date="2025-08" db="UniProtKB">
        <authorList>
            <consortium name="RefSeq"/>
        </authorList>
    </citation>
    <scope>IDENTIFICATION</scope>
    <source>
        <tissue evidence="2">Leaves</tissue>
    </source>
</reference>
<dbReference type="Pfam" id="PF04827">
    <property type="entry name" value="Plant_tran"/>
    <property type="match status" value="2"/>
</dbReference>
<dbReference type="Proteomes" id="UP000235220">
    <property type="component" value="Chromosome 10"/>
</dbReference>
<name>A0A2I4E3U0_JUGRE</name>
<dbReference type="GeneID" id="108986018"/>
<keyword evidence="1" id="KW-1185">Reference proteome</keyword>
<dbReference type="KEGG" id="jre:108986018"/>
<dbReference type="InterPro" id="IPR006912">
    <property type="entry name" value="Harbinger_derived_prot"/>
</dbReference>
<evidence type="ECO:0000313" key="1">
    <source>
        <dbReference type="Proteomes" id="UP000235220"/>
    </source>
</evidence>
<dbReference type="AlphaFoldDB" id="A0A2I4E3U0"/>
<gene>
    <name evidence="2" type="primary">LOC108986018</name>
</gene>